<dbReference type="AlphaFoldDB" id="D5ABV7"/>
<accession>D5ABV7</accession>
<evidence type="ECO:0000313" key="2">
    <source>
        <dbReference type="EMBL" id="ADE77026.1"/>
    </source>
</evidence>
<name>D5ABV7_PICSI</name>
<keyword evidence="1" id="KW-0812">Transmembrane</keyword>
<evidence type="ECO:0008006" key="3">
    <source>
        <dbReference type="Google" id="ProtNLM"/>
    </source>
</evidence>
<organism evidence="2">
    <name type="scientific">Picea sitchensis</name>
    <name type="common">Sitka spruce</name>
    <name type="synonym">Pinus sitchensis</name>
    <dbReference type="NCBI Taxonomy" id="3332"/>
    <lineage>
        <taxon>Eukaryota</taxon>
        <taxon>Viridiplantae</taxon>
        <taxon>Streptophyta</taxon>
        <taxon>Embryophyta</taxon>
        <taxon>Tracheophyta</taxon>
        <taxon>Spermatophyta</taxon>
        <taxon>Pinopsida</taxon>
        <taxon>Pinidae</taxon>
        <taxon>Conifers I</taxon>
        <taxon>Pinales</taxon>
        <taxon>Pinaceae</taxon>
        <taxon>Picea</taxon>
    </lineage>
</organism>
<dbReference type="SUPFAM" id="SSF57938">
    <property type="entry name" value="DnaJ/Hsp40 cysteine-rich domain"/>
    <property type="match status" value="1"/>
</dbReference>
<dbReference type="Pfam" id="PF17302">
    <property type="entry name" value="DUF5351"/>
    <property type="match status" value="1"/>
</dbReference>
<dbReference type="PANTHER" id="PTHR15852">
    <property type="entry name" value="PLASTID TRANSCRIPTIONALLY ACTIVE PROTEIN"/>
    <property type="match status" value="1"/>
</dbReference>
<keyword evidence="1" id="KW-0472">Membrane</keyword>
<reference evidence="2" key="1">
    <citation type="submission" date="2010-04" db="EMBL/GenBank/DDBJ databases">
        <authorList>
            <person name="Reid K.E."/>
            <person name="Liao N."/>
            <person name="Chan S."/>
            <person name="Docking R."/>
            <person name="Taylor G."/>
            <person name="Moore R."/>
            <person name="Mayo M."/>
            <person name="Munro S."/>
            <person name="King J."/>
            <person name="Yanchuk A."/>
            <person name="Holt R."/>
            <person name="Jones S."/>
            <person name="Marra M."/>
            <person name="Ritland C.E."/>
            <person name="Ritland K."/>
            <person name="Bohlmann J."/>
        </authorList>
    </citation>
    <scope>NUCLEOTIDE SEQUENCE</scope>
    <source>
        <tissue evidence="2">Bud</tissue>
    </source>
</reference>
<dbReference type="PANTHER" id="PTHR15852:SF27">
    <property type="entry name" value="PROTEIN DISULFIDE-ISOMERASE LQY1, CHLOROPLASTIC"/>
    <property type="match status" value="1"/>
</dbReference>
<proteinExistence type="evidence at transcript level"/>
<keyword evidence="1" id="KW-1133">Transmembrane helix</keyword>
<dbReference type="InterPro" id="IPR036410">
    <property type="entry name" value="HSP_DnaJ_Cys-rich_dom_sf"/>
</dbReference>
<dbReference type="InterPro" id="IPR035272">
    <property type="entry name" value="DUF5351"/>
</dbReference>
<dbReference type="GO" id="GO:0010206">
    <property type="term" value="P:photosystem II repair"/>
    <property type="evidence" value="ECO:0007669"/>
    <property type="project" value="TreeGrafter"/>
</dbReference>
<dbReference type="GO" id="GO:0009507">
    <property type="term" value="C:chloroplast"/>
    <property type="evidence" value="ECO:0007669"/>
    <property type="project" value="TreeGrafter"/>
</dbReference>
<sequence>MEMAMELLHCRIIPPQSACAALSPTSLRFSALSWTTFNLSPCLCLRSCWLQTQRQRRRGCYPAVRALELDQDTLVAVAVGLLSIGVGIAIPVFYENQINNAANRENDQPCFPCKGTGAQTCRFCLGEGSIKVELGGGETDVSNCINCEGVGSLTCTTCQGTGIQPRYLDRREYKDDD</sequence>
<protein>
    <recommendedName>
        <fullName evidence="3">Protein SPA, chloroplastic</fullName>
    </recommendedName>
</protein>
<dbReference type="EMBL" id="BT123725">
    <property type="protein sequence ID" value="ADE77026.1"/>
    <property type="molecule type" value="mRNA"/>
</dbReference>
<dbReference type="GO" id="GO:0003756">
    <property type="term" value="F:protein disulfide isomerase activity"/>
    <property type="evidence" value="ECO:0007669"/>
    <property type="project" value="TreeGrafter"/>
</dbReference>
<feature type="transmembrane region" description="Helical" evidence="1">
    <location>
        <begin position="74"/>
        <end position="94"/>
    </location>
</feature>
<dbReference type="OMA" id="RFCMGAG"/>
<evidence type="ECO:0000256" key="1">
    <source>
        <dbReference type="SAM" id="Phobius"/>
    </source>
</evidence>